<evidence type="ECO:0000313" key="2">
    <source>
        <dbReference type="EMBL" id="MCD4839426.1"/>
    </source>
</evidence>
<sequence length="67" mass="7594">MIKLHHDRICGFAASGIAIVAAILLMAYKQLKHFSLSNNLIWYSRTFAGRFCLYVICTIRCIFIKGA</sequence>
<protein>
    <submittedName>
        <fullName evidence="2">Uncharacterized protein</fullName>
    </submittedName>
</protein>
<dbReference type="Proteomes" id="UP001162836">
    <property type="component" value="Unassembled WGS sequence"/>
</dbReference>
<keyword evidence="1" id="KW-0472">Membrane</keyword>
<gene>
    <name evidence="2" type="ORF">LRS37_11145</name>
</gene>
<feature type="transmembrane region" description="Helical" evidence="1">
    <location>
        <begin position="40"/>
        <end position="63"/>
    </location>
</feature>
<evidence type="ECO:0000256" key="1">
    <source>
        <dbReference type="SAM" id="Phobius"/>
    </source>
</evidence>
<name>A0ABS8QJJ9_9BACI</name>
<reference evidence="2 3" key="1">
    <citation type="journal article" date="2023" name="Antonie Van Leeuwenhoek">
        <title>Unveiling the genomic potential of a novel thermostable glycoside hydrolases producing Neobacillus sedimentimangrovi UE25.</title>
        <authorList>
            <person name="Ejaz U."/>
            <person name="Saleem F."/>
            <person name="Rashid R."/>
            <person name="Hasan K.A."/>
            <person name="Syed M.N."/>
            <person name="Sohail M."/>
        </authorList>
    </citation>
    <scope>NUCLEOTIDE SEQUENCE [LARGE SCALE GENOMIC DNA]</scope>
    <source>
        <strain evidence="2 3">UE25</strain>
    </source>
</reference>
<evidence type="ECO:0000313" key="3">
    <source>
        <dbReference type="Proteomes" id="UP001162836"/>
    </source>
</evidence>
<feature type="transmembrane region" description="Helical" evidence="1">
    <location>
        <begin position="9"/>
        <end position="28"/>
    </location>
</feature>
<keyword evidence="1" id="KW-0812">Transmembrane</keyword>
<keyword evidence="3" id="KW-1185">Reference proteome</keyword>
<accession>A0ABS8QJJ9</accession>
<organism evidence="2 3">
    <name type="scientific">Neobacillus sedimentimangrovi</name>
    <dbReference type="NCBI Taxonomy" id="2699460"/>
    <lineage>
        <taxon>Bacteria</taxon>
        <taxon>Bacillati</taxon>
        <taxon>Bacillota</taxon>
        <taxon>Bacilli</taxon>
        <taxon>Bacillales</taxon>
        <taxon>Bacillaceae</taxon>
        <taxon>Neobacillus</taxon>
    </lineage>
</organism>
<keyword evidence="1" id="KW-1133">Transmembrane helix</keyword>
<comment type="caution">
    <text evidence="2">The sequence shown here is derived from an EMBL/GenBank/DDBJ whole genome shotgun (WGS) entry which is preliminary data.</text>
</comment>
<dbReference type="EMBL" id="JAJODE010000030">
    <property type="protein sequence ID" value="MCD4839426.1"/>
    <property type="molecule type" value="Genomic_DNA"/>
</dbReference>
<proteinExistence type="predicted"/>
<dbReference type="RefSeq" id="WP_038539283.1">
    <property type="nucleotide sequence ID" value="NZ_JAAFZF010000003.1"/>
</dbReference>